<comment type="catalytic activity">
    <reaction evidence="11">
        <text>D-erythrose 4-phosphate + phosphoenolpyruvate + H2O = 7-phospho-2-dehydro-3-deoxy-D-arabino-heptonate + phosphate</text>
        <dbReference type="Rhea" id="RHEA:14717"/>
        <dbReference type="ChEBI" id="CHEBI:15377"/>
        <dbReference type="ChEBI" id="CHEBI:16897"/>
        <dbReference type="ChEBI" id="CHEBI:43474"/>
        <dbReference type="ChEBI" id="CHEBI:58394"/>
        <dbReference type="ChEBI" id="CHEBI:58702"/>
        <dbReference type="EC" id="2.5.1.54"/>
    </reaction>
</comment>
<dbReference type="eggNOG" id="ENOG502RXNY">
    <property type="taxonomic scope" value="Eukaryota"/>
</dbReference>
<dbReference type="Gene3D" id="3.20.20.70">
    <property type="entry name" value="Aldolase class I"/>
    <property type="match status" value="1"/>
</dbReference>
<dbReference type="GO" id="GO:0003849">
    <property type="term" value="F:3-deoxy-7-phosphoheptulonate synthase activity"/>
    <property type="evidence" value="ECO:0007669"/>
    <property type="project" value="UniProtKB-EC"/>
</dbReference>
<dbReference type="InterPro" id="IPR013785">
    <property type="entry name" value="Aldolase_TIM"/>
</dbReference>
<evidence type="ECO:0000256" key="8">
    <source>
        <dbReference type="ARBA" id="ARBA00031111"/>
    </source>
</evidence>
<dbReference type="AlphaFoldDB" id="G3ADY1"/>
<evidence type="ECO:0000256" key="3">
    <source>
        <dbReference type="ARBA" id="ARBA00007985"/>
    </source>
</evidence>
<organism evidence="14">
    <name type="scientific">Spathaspora passalidarum (strain NRRL Y-27907 / 11-Y1)</name>
    <dbReference type="NCBI Taxonomy" id="619300"/>
    <lineage>
        <taxon>Eukaryota</taxon>
        <taxon>Fungi</taxon>
        <taxon>Dikarya</taxon>
        <taxon>Ascomycota</taxon>
        <taxon>Saccharomycotina</taxon>
        <taxon>Pichiomycetes</taxon>
        <taxon>Debaryomycetaceae</taxon>
        <taxon>Spathaspora</taxon>
    </lineage>
</organism>
<dbReference type="GO" id="GO:0005737">
    <property type="term" value="C:cytoplasm"/>
    <property type="evidence" value="ECO:0007669"/>
    <property type="project" value="TreeGrafter"/>
</dbReference>
<comment type="pathway">
    <text evidence="2">Metabolic intermediate biosynthesis; chorismate biosynthesis; chorismate from D-erythrose 4-phosphate and phosphoenolpyruvate: step 1/7.</text>
</comment>
<evidence type="ECO:0000256" key="1">
    <source>
        <dbReference type="ARBA" id="ARBA00003726"/>
    </source>
</evidence>
<keyword evidence="5" id="KW-0028">Amino-acid biosynthesis</keyword>
<dbReference type="OrthoDB" id="4020666at2759"/>
<name>G3ADY1_SPAPN</name>
<evidence type="ECO:0000313" key="13">
    <source>
        <dbReference type="EMBL" id="EGW34705.1"/>
    </source>
</evidence>
<keyword evidence="14" id="KW-1185">Reference proteome</keyword>
<dbReference type="PANTHER" id="PTHR21225">
    <property type="entry name" value="PHOSPHO-2-DEHYDRO-3-DEOXYHEPTONATE ALDOLASE DAHP SYNTHETASE"/>
    <property type="match status" value="1"/>
</dbReference>
<dbReference type="KEGG" id="spaa:SPAPADRAFT_57769"/>
<comment type="similarity">
    <text evidence="3">Belongs to the class-I DAHP synthase family.</text>
</comment>
<dbReference type="HOGENOM" id="CLU_033451_0_0_1"/>
<dbReference type="InterPro" id="IPR006219">
    <property type="entry name" value="DAHP_synth_1"/>
</dbReference>
<evidence type="ECO:0000256" key="9">
    <source>
        <dbReference type="ARBA" id="ARBA00031349"/>
    </source>
</evidence>
<protein>
    <recommendedName>
        <fullName evidence="4">3-deoxy-7-phosphoheptulonate synthase</fullName>
        <ecNumber evidence="4">2.5.1.54</ecNumber>
    </recommendedName>
    <alternativeName>
        <fullName evidence="10">3-deoxy-D-arabino-heptulosonate 7-phosphate synthase</fullName>
    </alternativeName>
    <alternativeName>
        <fullName evidence="9">DAHP synthase</fullName>
    </alternativeName>
    <alternativeName>
        <fullName evidence="8">Phospho-2-keto-3-deoxyheptonate aldolase</fullName>
    </alternativeName>
</protein>
<dbReference type="InterPro" id="IPR006218">
    <property type="entry name" value="DAHP1/KDSA"/>
</dbReference>
<feature type="domain" description="DAHP synthetase I/KDSA" evidence="12">
    <location>
        <begin position="203"/>
        <end position="376"/>
    </location>
</feature>
<dbReference type="STRING" id="619300.G3ADY1"/>
<keyword evidence="6" id="KW-0808">Transferase</keyword>
<evidence type="ECO:0000256" key="5">
    <source>
        <dbReference type="ARBA" id="ARBA00022605"/>
    </source>
</evidence>
<dbReference type="InParanoid" id="G3ADY1"/>
<dbReference type="GeneID" id="18872188"/>
<dbReference type="Proteomes" id="UP000000709">
    <property type="component" value="Unassembled WGS sequence"/>
</dbReference>
<dbReference type="PANTHER" id="PTHR21225:SF12">
    <property type="entry name" value="PHOSPHO-2-DEHYDRO-3-DEOXYHEPTONATE ALDOLASE, TYROSINE-INHIBITED"/>
    <property type="match status" value="1"/>
</dbReference>
<dbReference type="EMBL" id="GL996499">
    <property type="protein sequence ID" value="EGW34705.1"/>
    <property type="molecule type" value="Genomic_DNA"/>
</dbReference>
<reference evidence="13 14" key="1">
    <citation type="journal article" date="2011" name="Proc. Natl. Acad. Sci. U.S.A.">
        <title>Comparative genomics of xylose-fermenting fungi for enhanced biofuel production.</title>
        <authorList>
            <person name="Wohlbach D.J."/>
            <person name="Kuo A."/>
            <person name="Sato T.K."/>
            <person name="Potts K.M."/>
            <person name="Salamov A.A."/>
            <person name="LaButti K.M."/>
            <person name="Sun H."/>
            <person name="Clum A."/>
            <person name="Pangilinan J.L."/>
            <person name="Lindquist E.A."/>
            <person name="Lucas S."/>
            <person name="Lapidus A."/>
            <person name="Jin M."/>
            <person name="Gunawan C."/>
            <person name="Balan V."/>
            <person name="Dale B.E."/>
            <person name="Jeffries T.W."/>
            <person name="Zinkel R."/>
            <person name="Barry K.W."/>
            <person name="Grigoriev I.V."/>
            <person name="Gasch A.P."/>
        </authorList>
    </citation>
    <scope>NUCLEOTIDE SEQUENCE [LARGE SCALE GENOMIC DNA]</scope>
    <source>
        <strain evidence="14">NRRL Y-27907 / 11-Y1</strain>
    </source>
</reference>
<accession>G3ADY1</accession>
<evidence type="ECO:0000259" key="12">
    <source>
        <dbReference type="Pfam" id="PF00793"/>
    </source>
</evidence>
<dbReference type="GO" id="GO:0008652">
    <property type="term" value="P:amino acid biosynthetic process"/>
    <property type="evidence" value="ECO:0007669"/>
    <property type="project" value="UniProtKB-KW"/>
</dbReference>
<dbReference type="RefSeq" id="XP_007372117.1">
    <property type="nucleotide sequence ID" value="XM_007372055.1"/>
</dbReference>
<proteinExistence type="inferred from homology"/>
<evidence type="ECO:0000256" key="6">
    <source>
        <dbReference type="ARBA" id="ARBA00022679"/>
    </source>
</evidence>
<sequence>MSLQPRIKSPLSRTLEKSLVIETSESVNTTDTEVESPVAHSYAPEWEYHQTATKSSNTTNKGNIPIPQPEVMQKVLYPITPQLQNKIFNDRTNVNSLLSDGKKPLLVITGPSHIKDTNQIKACAQYLSLKQGNSITSSDYLPSEIKSIFHDPAELSNLHLALRTNLTMYNHAYTSPQSQSIRTFEIDKGIPKCRSLLRELSQYAPLVSEFVDTLTPQYLADFYSMGIVGPTLIESQLHRELASGSSYAVGFSAGEKSDMLDHKLTSCLDSMYATSQPHQFLSITKYGTVAVVGTTGNSDTFVILPLGDDITELVAKVNSYKNLQGKTVKLLLDIGRVSNDDYETKLITLKSVLDSEVRDQILGVMIDSGDHYVPYDYQVDDREDVESLFTLVDRASSESLSFAPNSNYEYFINANNLLLELNNLNK</sequence>
<dbReference type="OMA" id="NLTKYNH"/>
<evidence type="ECO:0000256" key="2">
    <source>
        <dbReference type="ARBA" id="ARBA00004688"/>
    </source>
</evidence>
<evidence type="ECO:0000256" key="10">
    <source>
        <dbReference type="ARBA" id="ARBA00032193"/>
    </source>
</evidence>
<dbReference type="Pfam" id="PF00793">
    <property type="entry name" value="DAHP_synth_1"/>
    <property type="match status" value="1"/>
</dbReference>
<dbReference type="SUPFAM" id="SSF51569">
    <property type="entry name" value="Aldolase"/>
    <property type="match status" value="1"/>
</dbReference>
<dbReference type="GO" id="GO:0009073">
    <property type="term" value="P:aromatic amino acid family biosynthetic process"/>
    <property type="evidence" value="ECO:0007669"/>
    <property type="project" value="UniProtKB-KW"/>
</dbReference>
<comment type="function">
    <text evidence="1">Stereospecific condensation of phosphoenolpyruvate (PEP) and D-erythrose-4-phosphate (E4P) giving rise to 3-deoxy-D-arabino-heptulosonate-7-phosphate (DAHP).</text>
</comment>
<evidence type="ECO:0000313" key="14">
    <source>
        <dbReference type="Proteomes" id="UP000000709"/>
    </source>
</evidence>
<dbReference type="EC" id="2.5.1.54" evidence="4"/>
<evidence type="ECO:0000256" key="7">
    <source>
        <dbReference type="ARBA" id="ARBA00023141"/>
    </source>
</evidence>
<gene>
    <name evidence="13" type="ORF">SPAPADRAFT_57769</name>
</gene>
<evidence type="ECO:0000256" key="4">
    <source>
        <dbReference type="ARBA" id="ARBA00012694"/>
    </source>
</evidence>
<evidence type="ECO:0000256" key="11">
    <source>
        <dbReference type="ARBA" id="ARBA00047508"/>
    </source>
</evidence>
<keyword evidence="7" id="KW-0057">Aromatic amino acid biosynthesis</keyword>